<keyword evidence="2" id="KW-0677">Repeat</keyword>
<sequence length="675" mass="76746">MALARSPREALLWALNDLDENSFKTLKFYLLDHARSMSGNQRLLTRGELENLGQVDLASRLILKYGAQEAVKVVCQVLEAMNLLELVNQLSHICLNDYRAIYREHVLNSEERREGDVGSSYSQLLLVAKLHSGSPGSSACSIPEQEELDSVMVDALFGPDPSLVVLQGAAGTGKTTLARKILLDWASGTLYADRFDYVFHVSCRDVVLLLWNQLDKLLCWCCGDNQAPVAEIQREAERLLFILDGFDELQRPFANQLVKRSSSRMEDVLRLLIRRQKLPKCSLLITTRSLALQNLEPLLKEPLHIHILGFSEEERESYFSSYFADKEQARKAFEFVQGNNVLFKACQFPSICWMVCSWLKEQKERDKATSETPSNSTDIFMAYVTTFLPPNDSGDCSELSRHKILRGLCSLAVEGVQCQRLVFEEADLKKHNLDGPSLTAFLSSYDNPAGLDIKKFYSFRHITFQEFFYAMSYLVKEDQSQLGEASRKEVERLLKVEKENKSEAMTLTVQFLLDLLQKENSLNFQLKFCFNISPSLKQDLRRFKEQIEAIKHKRPWDLEFSLYKSKMKSMLGGIEMSDVLFKVGHSNEIKPHSKCSVSVKASLGTGQEKEQQCPLVGKRKRVKALNGANGKDRQVEELDKEVGSNGMEAEKWEQAQAQGEKDGQVKDQENGEKRK</sequence>
<dbReference type="PANTHER" id="PTHR45690">
    <property type="entry name" value="NACHT, LRR AND PYD DOMAINS-CONTAINING PROTEIN 12"/>
    <property type="match status" value="1"/>
</dbReference>
<name>L8YAR9_TUPCH</name>
<reference evidence="9" key="1">
    <citation type="submission" date="2012-07" db="EMBL/GenBank/DDBJ databases">
        <title>Genome of the Chinese tree shrew, a rising model animal genetically related to primates.</title>
        <authorList>
            <person name="Zhang G."/>
            <person name="Fan Y."/>
            <person name="Yao Y."/>
            <person name="Huang Z."/>
        </authorList>
    </citation>
    <scope>NUCLEOTIDE SEQUENCE [LARGE SCALE GENOMIC DNA]</scope>
</reference>
<keyword evidence="9" id="KW-1185">Reference proteome</keyword>
<dbReference type="SUPFAM" id="SSF52540">
    <property type="entry name" value="P-loop containing nucleoside triphosphate hydrolases"/>
    <property type="match status" value="1"/>
</dbReference>
<dbReference type="GO" id="GO:0005737">
    <property type="term" value="C:cytoplasm"/>
    <property type="evidence" value="ECO:0007669"/>
    <property type="project" value="TreeGrafter"/>
</dbReference>
<dbReference type="AlphaFoldDB" id="L8YAR9"/>
<dbReference type="Gene3D" id="1.10.533.10">
    <property type="entry name" value="Death Domain, Fas"/>
    <property type="match status" value="1"/>
</dbReference>
<dbReference type="Pfam" id="PF17776">
    <property type="entry name" value="NLRC4_HD2"/>
    <property type="match status" value="1"/>
</dbReference>
<dbReference type="EMBL" id="KB361975">
    <property type="protein sequence ID" value="ELV13367.1"/>
    <property type="molecule type" value="Genomic_DNA"/>
</dbReference>
<dbReference type="OrthoDB" id="120976at2759"/>
<dbReference type="SUPFAM" id="SSF47986">
    <property type="entry name" value="DEATH domain"/>
    <property type="match status" value="1"/>
</dbReference>
<dbReference type="InterPro" id="IPR007111">
    <property type="entry name" value="NACHT_NTPase"/>
</dbReference>
<evidence type="ECO:0000256" key="5">
    <source>
        <dbReference type="SAM" id="MobiDB-lite"/>
    </source>
</evidence>
<feature type="region of interest" description="Disordered" evidence="5">
    <location>
        <begin position="625"/>
        <end position="675"/>
    </location>
</feature>
<dbReference type="GO" id="GO:0005524">
    <property type="term" value="F:ATP binding"/>
    <property type="evidence" value="ECO:0007669"/>
    <property type="project" value="UniProtKB-KW"/>
</dbReference>
<keyword evidence="1" id="KW-0433">Leucine-rich repeat</keyword>
<dbReference type="InterPro" id="IPR027417">
    <property type="entry name" value="P-loop_NTPase"/>
</dbReference>
<dbReference type="InterPro" id="IPR050637">
    <property type="entry name" value="NLRP_innate_immun_reg"/>
</dbReference>
<dbReference type="InterPro" id="IPR004020">
    <property type="entry name" value="DAPIN"/>
</dbReference>
<dbReference type="GO" id="GO:0050729">
    <property type="term" value="P:positive regulation of inflammatory response"/>
    <property type="evidence" value="ECO:0007669"/>
    <property type="project" value="TreeGrafter"/>
</dbReference>
<dbReference type="CDD" id="cd08321">
    <property type="entry name" value="Pyrin_ASC-like"/>
    <property type="match status" value="1"/>
</dbReference>
<gene>
    <name evidence="8" type="ORF">TREES_T100013651</name>
</gene>
<dbReference type="Proteomes" id="UP000011518">
    <property type="component" value="Unassembled WGS sequence"/>
</dbReference>
<keyword evidence="4" id="KW-0067">ATP-binding</keyword>
<feature type="domain" description="NACHT" evidence="7">
    <location>
        <begin position="162"/>
        <end position="363"/>
    </location>
</feature>
<evidence type="ECO:0000313" key="9">
    <source>
        <dbReference type="Proteomes" id="UP000011518"/>
    </source>
</evidence>
<dbReference type="Pfam" id="PF05729">
    <property type="entry name" value="NACHT"/>
    <property type="match status" value="1"/>
</dbReference>
<proteinExistence type="predicted"/>
<dbReference type="PROSITE" id="PS50837">
    <property type="entry name" value="NACHT"/>
    <property type="match status" value="1"/>
</dbReference>
<dbReference type="InParanoid" id="L8YAR9"/>
<dbReference type="FunCoup" id="L8YAR9">
    <property type="interactions" value="60"/>
</dbReference>
<evidence type="ECO:0000259" key="7">
    <source>
        <dbReference type="PROSITE" id="PS50837"/>
    </source>
</evidence>
<dbReference type="InterPro" id="IPR041267">
    <property type="entry name" value="NLRP_HD2"/>
</dbReference>
<protein>
    <submittedName>
        <fullName evidence="8">NACHT, LRR and PYD domains-containing protein 10</fullName>
    </submittedName>
</protein>
<evidence type="ECO:0000259" key="6">
    <source>
        <dbReference type="PROSITE" id="PS50824"/>
    </source>
</evidence>
<evidence type="ECO:0000256" key="4">
    <source>
        <dbReference type="ARBA" id="ARBA00022840"/>
    </source>
</evidence>
<feature type="domain" description="Pyrin" evidence="6">
    <location>
        <begin position="1"/>
        <end position="96"/>
    </location>
</feature>
<dbReference type="SMART" id="SM01289">
    <property type="entry name" value="PYRIN"/>
    <property type="match status" value="1"/>
</dbReference>
<dbReference type="eggNOG" id="ENOG502RT64">
    <property type="taxonomic scope" value="Eukaryota"/>
</dbReference>
<accession>L8YAR9</accession>
<organism evidence="8 9">
    <name type="scientific">Tupaia chinensis</name>
    <name type="common">Chinese tree shrew</name>
    <name type="synonym">Tupaia belangeri chinensis</name>
    <dbReference type="NCBI Taxonomy" id="246437"/>
    <lineage>
        <taxon>Eukaryota</taxon>
        <taxon>Metazoa</taxon>
        <taxon>Chordata</taxon>
        <taxon>Craniata</taxon>
        <taxon>Vertebrata</taxon>
        <taxon>Euteleostomi</taxon>
        <taxon>Mammalia</taxon>
        <taxon>Eutheria</taxon>
        <taxon>Euarchontoglires</taxon>
        <taxon>Scandentia</taxon>
        <taxon>Tupaiidae</taxon>
        <taxon>Tupaia</taxon>
    </lineage>
</organism>
<dbReference type="Pfam" id="PF17779">
    <property type="entry name" value="WHD_NOD2"/>
    <property type="match status" value="1"/>
</dbReference>
<dbReference type="Gene3D" id="3.40.50.300">
    <property type="entry name" value="P-loop containing nucleotide triphosphate hydrolases"/>
    <property type="match status" value="1"/>
</dbReference>
<dbReference type="KEGG" id="tup:102484857"/>
<keyword evidence="3" id="KW-0547">Nucleotide-binding</keyword>
<evidence type="ECO:0000256" key="2">
    <source>
        <dbReference type="ARBA" id="ARBA00022737"/>
    </source>
</evidence>
<evidence type="ECO:0000256" key="3">
    <source>
        <dbReference type="ARBA" id="ARBA00022741"/>
    </source>
</evidence>
<feature type="compositionally biased region" description="Basic and acidic residues" evidence="5">
    <location>
        <begin position="630"/>
        <end position="675"/>
    </location>
</feature>
<dbReference type="PROSITE" id="PS50824">
    <property type="entry name" value="DAPIN"/>
    <property type="match status" value="1"/>
</dbReference>
<evidence type="ECO:0000256" key="1">
    <source>
        <dbReference type="ARBA" id="ARBA00022614"/>
    </source>
</evidence>
<evidence type="ECO:0000313" key="8">
    <source>
        <dbReference type="EMBL" id="ELV13367.1"/>
    </source>
</evidence>
<dbReference type="InterPro" id="IPR041075">
    <property type="entry name" value="NOD1/2_WH"/>
</dbReference>
<dbReference type="PANTHER" id="PTHR45690:SF4">
    <property type="entry name" value="NACHT, LRR AND PYD DOMAINS-CONTAINING PROTEIN 10"/>
    <property type="match status" value="1"/>
</dbReference>
<dbReference type="InterPro" id="IPR011029">
    <property type="entry name" value="DEATH-like_dom_sf"/>
</dbReference>
<reference evidence="9" key="2">
    <citation type="journal article" date="2013" name="Nat. Commun.">
        <title>Genome of the Chinese tree shrew.</title>
        <authorList>
            <person name="Fan Y."/>
            <person name="Huang Z.Y."/>
            <person name="Cao C.C."/>
            <person name="Chen C.S."/>
            <person name="Chen Y.X."/>
            <person name="Fan D.D."/>
            <person name="He J."/>
            <person name="Hou H.L."/>
            <person name="Hu L."/>
            <person name="Hu X.T."/>
            <person name="Jiang X.T."/>
            <person name="Lai R."/>
            <person name="Lang Y.S."/>
            <person name="Liang B."/>
            <person name="Liao S.G."/>
            <person name="Mu D."/>
            <person name="Ma Y.Y."/>
            <person name="Niu Y.Y."/>
            <person name="Sun X.Q."/>
            <person name="Xia J.Q."/>
            <person name="Xiao J."/>
            <person name="Xiong Z.Q."/>
            <person name="Xu L."/>
            <person name="Yang L."/>
            <person name="Zhang Y."/>
            <person name="Zhao W."/>
            <person name="Zhao X.D."/>
            <person name="Zheng Y.T."/>
            <person name="Zhou J.M."/>
            <person name="Zhu Y.B."/>
            <person name="Zhang G.J."/>
            <person name="Wang J."/>
            <person name="Yao Y.G."/>
        </authorList>
    </citation>
    <scope>NUCLEOTIDE SEQUENCE [LARGE SCALE GENOMIC DNA]</scope>
</reference>
<dbReference type="Pfam" id="PF02758">
    <property type="entry name" value="PYRIN"/>
    <property type="match status" value="1"/>
</dbReference>